<name>A0A3N9UKW9_9BACI</name>
<feature type="domain" description="Calcineurin-like phosphoesterase" evidence="3">
    <location>
        <begin position="1"/>
        <end position="143"/>
    </location>
</feature>
<dbReference type="RefSeq" id="WP_124762345.1">
    <property type="nucleotide sequence ID" value="NZ_JAFBDY010000001.1"/>
</dbReference>
<dbReference type="InterPro" id="IPR029052">
    <property type="entry name" value="Metallo-depent_PP-like"/>
</dbReference>
<dbReference type="InterPro" id="IPR000979">
    <property type="entry name" value="Phosphodiesterase_MJ0936/Vps29"/>
</dbReference>
<dbReference type="InterPro" id="IPR024654">
    <property type="entry name" value="Calcineurin-like_PHP_lpxH"/>
</dbReference>
<proteinExistence type="inferred from homology"/>
<dbReference type="GO" id="GO:0046872">
    <property type="term" value="F:metal ion binding"/>
    <property type="evidence" value="ECO:0007669"/>
    <property type="project" value="UniProtKB-KW"/>
</dbReference>
<dbReference type="InterPro" id="IPR041802">
    <property type="entry name" value="MPP_YfcE"/>
</dbReference>
<evidence type="ECO:0000256" key="2">
    <source>
        <dbReference type="RuleBase" id="RU362039"/>
    </source>
</evidence>
<protein>
    <recommendedName>
        <fullName evidence="2">Phosphoesterase</fullName>
        <ecNumber evidence="2">3.1.4.-</ecNumber>
    </recommendedName>
</protein>
<dbReference type="SUPFAM" id="SSF56300">
    <property type="entry name" value="Metallo-dependent phosphatases"/>
    <property type="match status" value="1"/>
</dbReference>
<dbReference type="CDD" id="cd00841">
    <property type="entry name" value="MPP_YfcE"/>
    <property type="match status" value="1"/>
</dbReference>
<keyword evidence="2" id="KW-0479">Metal-binding</keyword>
<comment type="similarity">
    <text evidence="1 2">Belongs to the metallophosphoesterase superfamily. YfcE family.</text>
</comment>
<accession>A0A3N9UKW9</accession>
<keyword evidence="5" id="KW-1185">Reference proteome</keyword>
<dbReference type="AlphaFoldDB" id="A0A3N9UKW9"/>
<dbReference type="NCBIfam" id="TIGR00040">
    <property type="entry name" value="yfcE"/>
    <property type="match status" value="1"/>
</dbReference>
<dbReference type="OrthoDB" id="9800565at2"/>
<dbReference type="Gene3D" id="3.60.21.10">
    <property type="match status" value="1"/>
</dbReference>
<dbReference type="GO" id="GO:0016787">
    <property type="term" value="F:hydrolase activity"/>
    <property type="evidence" value="ECO:0007669"/>
    <property type="project" value="UniProtKB-UniRule"/>
</dbReference>
<comment type="caution">
    <text evidence="4">The sequence shown here is derived from an EMBL/GenBank/DDBJ whole genome shotgun (WGS) entry which is preliminary data.</text>
</comment>
<evidence type="ECO:0000256" key="1">
    <source>
        <dbReference type="ARBA" id="ARBA00008950"/>
    </source>
</evidence>
<evidence type="ECO:0000313" key="5">
    <source>
        <dbReference type="Proteomes" id="UP000274033"/>
    </source>
</evidence>
<sequence length="170" mass="19374">MKLLVMSDTHGDAEVINKVRESHPSVDAVIHCGDSELPFDHPYLEGVLRVRGNCDRDDRFVEEELVEMNGVKIFVAHGHLLNVKSNIMNLYYRAKELEADAVFFGHSHVLGSELMENILFVNPGSLLKPRARIEKSYCIVEFDGDQWLVTAFSHQGNELFSKQYPLENLM</sequence>
<dbReference type="Proteomes" id="UP000274033">
    <property type="component" value="Unassembled WGS sequence"/>
</dbReference>
<dbReference type="Pfam" id="PF12850">
    <property type="entry name" value="Metallophos_2"/>
    <property type="match status" value="1"/>
</dbReference>
<evidence type="ECO:0000313" key="4">
    <source>
        <dbReference type="EMBL" id="RQW76475.1"/>
    </source>
</evidence>
<evidence type="ECO:0000259" key="3">
    <source>
        <dbReference type="Pfam" id="PF12850"/>
    </source>
</evidence>
<gene>
    <name evidence="4" type="ORF">EBB45_02695</name>
</gene>
<organism evidence="4 5">
    <name type="scientific">Lysinibacillus composti</name>
    <dbReference type="NCBI Taxonomy" id="720633"/>
    <lineage>
        <taxon>Bacteria</taxon>
        <taxon>Bacillati</taxon>
        <taxon>Bacillota</taxon>
        <taxon>Bacilli</taxon>
        <taxon>Bacillales</taxon>
        <taxon>Bacillaceae</taxon>
        <taxon>Lysinibacillus</taxon>
    </lineage>
</organism>
<dbReference type="PANTHER" id="PTHR11124">
    <property type="entry name" value="VACUOLAR SORTING PROTEIN VPS29"/>
    <property type="match status" value="1"/>
</dbReference>
<comment type="cofactor">
    <cofactor evidence="2">
        <name>a divalent metal cation</name>
        <dbReference type="ChEBI" id="CHEBI:60240"/>
    </cofactor>
</comment>
<dbReference type="EC" id="3.1.4.-" evidence="2"/>
<reference evidence="4 5" key="1">
    <citation type="journal article" date="2013" name="J. Microbiol.">
        <title>Lysinibacillus chungkukjangi sp. nov., isolated from Chungkukjang, Korean fermented soybean food.</title>
        <authorList>
            <person name="Kim S.J."/>
            <person name="Jang Y.H."/>
            <person name="Hamada M."/>
            <person name="Ahn J.H."/>
            <person name="Weon H.Y."/>
            <person name="Suzuki K."/>
            <person name="Whang K.S."/>
            <person name="Kwon S.W."/>
        </authorList>
    </citation>
    <scope>NUCLEOTIDE SEQUENCE [LARGE SCALE GENOMIC DNA]</scope>
    <source>
        <strain evidence="4 5">MCCC 1A12701</strain>
    </source>
</reference>
<dbReference type="EMBL" id="RRCT01000001">
    <property type="protein sequence ID" value="RQW76475.1"/>
    <property type="molecule type" value="Genomic_DNA"/>
</dbReference>